<dbReference type="Proteomes" id="UP001480595">
    <property type="component" value="Unassembled WGS sequence"/>
</dbReference>
<comment type="caution">
    <text evidence="4">The sequence shown here is derived from an EMBL/GenBank/DDBJ whole genome shotgun (WGS) entry which is preliminary data.</text>
</comment>
<gene>
    <name evidence="4" type="ORF">PG994_003184</name>
</gene>
<sequence length="309" mass="35039">MAAPSHKLYSAVDSVDTGSEGELDHFLEKPSPDTRQRSRARQLVLLLPWALTVIFASLSIVLLIDRNATKEEVAVWGTYEEGFATDHAPDTEIPLELVTFRRSPHFDINGTGFLDPVDDKAPWPENMVLFGTPSEEIDDNWERLISGRYFSITEEEATRAWGDKRHEYVDEGEGGYTAGAILHNSESLIDTPKKNAIRKALHKDYYGKHHSPFHVEHCLDILRQSVQCYGSTTLIPTRFREGKQHNYIDSDQTHVCRSFSHMRALSTARQEEGGLYKPRSMALVDARKHAIAMAWFERQGDDESHGHGH</sequence>
<accession>A0ABR1VXJ4</accession>
<dbReference type="GeneID" id="92087656"/>
<name>A0ABR1VXJ4_9PEZI</name>
<proteinExistence type="inferred from homology"/>
<organism evidence="4 5">
    <name type="scientific">Apiospora phragmitis</name>
    <dbReference type="NCBI Taxonomy" id="2905665"/>
    <lineage>
        <taxon>Eukaryota</taxon>
        <taxon>Fungi</taxon>
        <taxon>Dikarya</taxon>
        <taxon>Ascomycota</taxon>
        <taxon>Pezizomycotina</taxon>
        <taxon>Sordariomycetes</taxon>
        <taxon>Xylariomycetidae</taxon>
        <taxon>Amphisphaeriales</taxon>
        <taxon>Apiosporaceae</taxon>
        <taxon>Apiospora</taxon>
    </lineage>
</organism>
<comment type="similarity">
    <text evidence="2">Belongs to the ustYa family.</text>
</comment>
<evidence type="ECO:0000256" key="1">
    <source>
        <dbReference type="ARBA" id="ARBA00004685"/>
    </source>
</evidence>
<keyword evidence="3" id="KW-1133">Transmembrane helix</keyword>
<feature type="transmembrane region" description="Helical" evidence="3">
    <location>
        <begin position="43"/>
        <end position="64"/>
    </location>
</feature>
<keyword evidence="3" id="KW-0472">Membrane</keyword>
<evidence type="ECO:0000313" key="4">
    <source>
        <dbReference type="EMBL" id="KAK8075912.1"/>
    </source>
</evidence>
<reference evidence="4 5" key="1">
    <citation type="submission" date="2023-01" db="EMBL/GenBank/DDBJ databases">
        <title>Analysis of 21 Apiospora genomes using comparative genomics revels a genus with tremendous synthesis potential of carbohydrate active enzymes and secondary metabolites.</title>
        <authorList>
            <person name="Sorensen T."/>
        </authorList>
    </citation>
    <scope>NUCLEOTIDE SEQUENCE [LARGE SCALE GENOMIC DNA]</scope>
    <source>
        <strain evidence="4 5">CBS 135458</strain>
    </source>
</reference>
<dbReference type="RefSeq" id="XP_066718871.1">
    <property type="nucleotide sequence ID" value="XM_066854593.1"/>
</dbReference>
<comment type="pathway">
    <text evidence="1">Mycotoxin biosynthesis.</text>
</comment>
<keyword evidence="5" id="KW-1185">Reference proteome</keyword>
<dbReference type="EMBL" id="JAQQWL010000004">
    <property type="protein sequence ID" value="KAK8075912.1"/>
    <property type="molecule type" value="Genomic_DNA"/>
</dbReference>
<dbReference type="PANTHER" id="PTHR33365">
    <property type="entry name" value="YALI0B05434P"/>
    <property type="match status" value="1"/>
</dbReference>
<evidence type="ECO:0000313" key="5">
    <source>
        <dbReference type="Proteomes" id="UP001480595"/>
    </source>
</evidence>
<dbReference type="InterPro" id="IPR021765">
    <property type="entry name" value="UstYa-like"/>
</dbReference>
<protein>
    <submittedName>
        <fullName evidence="4">Uncharacterized protein</fullName>
    </submittedName>
</protein>
<dbReference type="PANTHER" id="PTHR33365:SF4">
    <property type="entry name" value="CYCLOCHLOROTINE BIOSYNTHESIS PROTEIN O"/>
    <property type="match status" value="1"/>
</dbReference>
<keyword evidence="3" id="KW-0812">Transmembrane</keyword>
<evidence type="ECO:0000256" key="2">
    <source>
        <dbReference type="ARBA" id="ARBA00035112"/>
    </source>
</evidence>
<evidence type="ECO:0000256" key="3">
    <source>
        <dbReference type="SAM" id="Phobius"/>
    </source>
</evidence>
<dbReference type="Pfam" id="PF11807">
    <property type="entry name" value="UstYa"/>
    <property type="match status" value="1"/>
</dbReference>